<feature type="signal peptide" evidence="1">
    <location>
        <begin position="1"/>
        <end position="16"/>
    </location>
</feature>
<accession>A0A251VT11</accession>
<organism evidence="2 3">
    <name type="scientific">Helianthus annuus</name>
    <name type="common">Common sunflower</name>
    <dbReference type="NCBI Taxonomy" id="4232"/>
    <lineage>
        <taxon>Eukaryota</taxon>
        <taxon>Viridiplantae</taxon>
        <taxon>Streptophyta</taxon>
        <taxon>Embryophyta</taxon>
        <taxon>Tracheophyta</taxon>
        <taxon>Spermatophyta</taxon>
        <taxon>Magnoliopsida</taxon>
        <taxon>eudicotyledons</taxon>
        <taxon>Gunneridae</taxon>
        <taxon>Pentapetalae</taxon>
        <taxon>asterids</taxon>
        <taxon>campanulids</taxon>
        <taxon>Asterales</taxon>
        <taxon>Asteraceae</taxon>
        <taxon>Asteroideae</taxon>
        <taxon>Heliantheae alliance</taxon>
        <taxon>Heliantheae</taxon>
        <taxon>Helianthus</taxon>
    </lineage>
</organism>
<dbReference type="AlphaFoldDB" id="A0A251VT11"/>
<keyword evidence="3" id="KW-1185">Reference proteome</keyword>
<keyword evidence="1" id="KW-0732">Signal</keyword>
<sequence>MLLYYWMLTLTPFFFSQILDKPSENVCFRTANFEMTIVTKMVQSQLSGTSCLGFYRQVAQLTSYV</sequence>
<gene>
    <name evidence="2" type="ORF">HannXRQ_Chr01g0023681</name>
</gene>
<dbReference type="Proteomes" id="UP000215914">
    <property type="component" value="Chromosome 1"/>
</dbReference>
<feature type="chain" id="PRO_5013055424" evidence="1">
    <location>
        <begin position="17"/>
        <end position="65"/>
    </location>
</feature>
<name>A0A251VT11_HELAN</name>
<evidence type="ECO:0000313" key="3">
    <source>
        <dbReference type="Proteomes" id="UP000215914"/>
    </source>
</evidence>
<dbReference type="InParanoid" id="A0A251VT11"/>
<dbReference type="EMBL" id="CM007890">
    <property type="protein sequence ID" value="OTG37881.1"/>
    <property type="molecule type" value="Genomic_DNA"/>
</dbReference>
<protein>
    <submittedName>
        <fullName evidence="2">Uncharacterized protein</fullName>
    </submittedName>
</protein>
<evidence type="ECO:0000313" key="2">
    <source>
        <dbReference type="EMBL" id="OTG37881.1"/>
    </source>
</evidence>
<evidence type="ECO:0000256" key="1">
    <source>
        <dbReference type="SAM" id="SignalP"/>
    </source>
</evidence>
<proteinExistence type="predicted"/>
<reference evidence="3" key="1">
    <citation type="journal article" date="2017" name="Nature">
        <title>The sunflower genome provides insights into oil metabolism, flowering and Asterid evolution.</title>
        <authorList>
            <person name="Badouin H."/>
            <person name="Gouzy J."/>
            <person name="Grassa C.J."/>
            <person name="Murat F."/>
            <person name="Staton S.E."/>
            <person name="Cottret L."/>
            <person name="Lelandais-Briere C."/>
            <person name="Owens G.L."/>
            <person name="Carrere S."/>
            <person name="Mayjonade B."/>
            <person name="Legrand L."/>
            <person name="Gill N."/>
            <person name="Kane N.C."/>
            <person name="Bowers J.E."/>
            <person name="Hubner S."/>
            <person name="Bellec A."/>
            <person name="Berard A."/>
            <person name="Berges H."/>
            <person name="Blanchet N."/>
            <person name="Boniface M.C."/>
            <person name="Brunel D."/>
            <person name="Catrice O."/>
            <person name="Chaidir N."/>
            <person name="Claudel C."/>
            <person name="Donnadieu C."/>
            <person name="Faraut T."/>
            <person name="Fievet G."/>
            <person name="Helmstetter N."/>
            <person name="King M."/>
            <person name="Knapp S.J."/>
            <person name="Lai Z."/>
            <person name="Le Paslier M.C."/>
            <person name="Lippi Y."/>
            <person name="Lorenzon L."/>
            <person name="Mandel J.R."/>
            <person name="Marage G."/>
            <person name="Marchand G."/>
            <person name="Marquand E."/>
            <person name="Bret-Mestries E."/>
            <person name="Morien E."/>
            <person name="Nambeesan S."/>
            <person name="Nguyen T."/>
            <person name="Pegot-Espagnet P."/>
            <person name="Pouilly N."/>
            <person name="Raftis F."/>
            <person name="Sallet E."/>
            <person name="Schiex T."/>
            <person name="Thomas J."/>
            <person name="Vandecasteele C."/>
            <person name="Vares D."/>
            <person name="Vear F."/>
            <person name="Vautrin S."/>
            <person name="Crespi M."/>
            <person name="Mangin B."/>
            <person name="Burke J.M."/>
            <person name="Salse J."/>
            <person name="Munos S."/>
            <person name="Vincourt P."/>
            <person name="Rieseberg L.H."/>
            <person name="Langlade N.B."/>
        </authorList>
    </citation>
    <scope>NUCLEOTIDE SEQUENCE [LARGE SCALE GENOMIC DNA]</scope>
    <source>
        <strain evidence="3">cv. SF193</strain>
    </source>
</reference>